<dbReference type="GO" id="GO:0008564">
    <property type="term" value="F:protein-exporting ATPase activity"/>
    <property type="evidence" value="ECO:0007669"/>
    <property type="project" value="UniProtKB-EC"/>
</dbReference>
<dbReference type="InterPro" id="IPR001650">
    <property type="entry name" value="Helicase_C-like"/>
</dbReference>
<dbReference type="PROSITE" id="PS51194">
    <property type="entry name" value="HELICASE_CTER"/>
    <property type="match status" value="1"/>
</dbReference>
<dbReference type="InterPro" id="IPR011115">
    <property type="entry name" value="SecA_DEAD"/>
</dbReference>
<dbReference type="CDD" id="cd18803">
    <property type="entry name" value="SF2_C_secA"/>
    <property type="match status" value="1"/>
</dbReference>
<feature type="binding site" evidence="12">
    <location>
        <position position="482"/>
    </location>
    <ligand>
        <name>ATP</name>
        <dbReference type="ChEBI" id="CHEBI:30616"/>
    </ligand>
</feature>
<sequence>MLKMRKYQRLFKKIHQLMPTYRAMTNETLQNQTQVLKTLLSQGKTLEDLLPQAFAVIIEADKRVLGLEPYEVQVLGGLALFFGNIAEIKTGEGKTLVATLPLYARALEGKKGNFLITANEYLAERDGQEMGRVFEWLGLSVGIGVGDEEQDIEGKRRLYHSDIIYTTHSKLGFDYLFDNLGSSLSDQVVSKFNFAIIDEIDAVLLDGAQTALVISGSPKVQSNYYQICDWFIKSLIPEDYEFSEDKRRVWLTERGLEKLKAYFDIEDIYGEKYKDFYRHIVLALQANTLKKSGKDYVVIDGKVLLLDVINGRTMPGVKLQGGIHQAIESKEGVEVSDETRTLGTISYQSLFKKFVRLSGMTGTAKTDEKEFMETYHLQVIEIPTNVPTQRKDQSDQIYVTNQTKIEVSIEAVREGILEGRPVLIETGSVSMSDLYSLVLLENKIPHHLLNARTAAREQQIIGAAGRAGAVTLATSMAGRGTDIKLTSEAKANGGLKVIGTERMNNKRIDNQLRGRAGRQGEPGEAVFYVSLEDKVIVENSPHWVRKTRRSLLNKILQGKRDSIVPVHSRRLNKVMDKAQKKLGNAEVQSRKNTLAFDTILSDQRNRIYEARNKVMAENEGYFEQIIEKALHQVITNFVHQTDDLSVHAVSDFIFNHLKSDYPLKEIEGHIDSTSSKSVIYDYLFGLAQTLITQSLHRFKDPVQLRYFKKVIILRAIDQAWVNQLDYLQQLKNMVNGRGMAQHKPLNEFGREARRRFFEMEDEMYLGVFRSLALSEIKMREDGTIELEFP</sequence>
<dbReference type="Pfam" id="PF07516">
    <property type="entry name" value="SecA_SW"/>
    <property type="match status" value="1"/>
</dbReference>
<dbReference type="Gene3D" id="3.40.50.300">
    <property type="entry name" value="P-loop containing nucleotide triphosphate hydrolases"/>
    <property type="match status" value="3"/>
</dbReference>
<keyword evidence="6 12" id="KW-0547">Nucleotide-binding</keyword>
<evidence type="ECO:0000256" key="10">
    <source>
        <dbReference type="ARBA" id="ARBA00023010"/>
    </source>
</evidence>
<comment type="function">
    <text evidence="12">Part of the Sec protein translocase complex. Interacts with the SecYEG preprotein conducting channel. Has a central role in coupling the hydrolysis of ATP to the transfer of proteins into and across the cell membrane, serving as an ATP-driven molecular motor driving the stepwise translocation of polypeptide chains across the membrane.</text>
</comment>
<comment type="subcellular location">
    <subcellularLocation>
        <location evidence="12">Cell membrane</location>
        <topology evidence="12">Peripheral membrane protein</topology>
        <orientation evidence="12">Cytoplasmic side</orientation>
    </subcellularLocation>
    <subcellularLocation>
        <location evidence="12">Cytoplasm</location>
    </subcellularLocation>
    <subcellularLocation>
        <location evidence="1">Membrane</location>
        <topology evidence="1">Peripheral membrane protein</topology>
    </subcellularLocation>
    <text evidence="12">Distribution is 50-50.</text>
</comment>
<feature type="domain" description="Helicase C-terminal" evidence="14">
    <location>
        <begin position="404"/>
        <end position="572"/>
    </location>
</feature>
<feature type="binding site" evidence="12">
    <location>
        <position position="73"/>
    </location>
    <ligand>
        <name>ATP</name>
        <dbReference type="ChEBI" id="CHEBI:30616"/>
    </ligand>
</feature>
<dbReference type="SMART" id="SM00957">
    <property type="entry name" value="SecA_DEAD"/>
    <property type="match status" value="1"/>
</dbReference>
<dbReference type="AlphaFoldDB" id="A0A9X4NWF4"/>
<evidence type="ECO:0000256" key="1">
    <source>
        <dbReference type="ARBA" id="ARBA00004170"/>
    </source>
</evidence>
<evidence type="ECO:0000256" key="4">
    <source>
        <dbReference type="ARBA" id="ARBA00022475"/>
    </source>
</evidence>
<dbReference type="GO" id="GO:0017038">
    <property type="term" value="P:protein import"/>
    <property type="evidence" value="ECO:0007669"/>
    <property type="project" value="InterPro"/>
</dbReference>
<dbReference type="Proteomes" id="UP001152614">
    <property type="component" value="Unassembled WGS sequence"/>
</dbReference>
<comment type="caution">
    <text evidence="16">The sequence shown here is derived from an EMBL/GenBank/DDBJ whole genome shotgun (WGS) entry which is preliminary data.</text>
</comment>
<keyword evidence="9 12" id="KW-1278">Translocase</keyword>
<keyword evidence="3 12" id="KW-0813">Transport</keyword>
<keyword evidence="8 12" id="KW-0653">Protein transport</keyword>
<dbReference type="SMART" id="SM00958">
    <property type="entry name" value="SecA_PP_bind"/>
    <property type="match status" value="1"/>
</dbReference>
<evidence type="ECO:0000313" key="16">
    <source>
        <dbReference type="EMBL" id="MDG4985216.1"/>
    </source>
</evidence>
<evidence type="ECO:0000256" key="8">
    <source>
        <dbReference type="ARBA" id="ARBA00022927"/>
    </source>
</evidence>
<evidence type="ECO:0000256" key="7">
    <source>
        <dbReference type="ARBA" id="ARBA00022840"/>
    </source>
</evidence>
<dbReference type="CDD" id="cd17928">
    <property type="entry name" value="DEXDc_SecA"/>
    <property type="match status" value="1"/>
</dbReference>
<keyword evidence="10 12" id="KW-0811">Translocation</keyword>
<dbReference type="InterPro" id="IPR044722">
    <property type="entry name" value="SecA_SF2_C"/>
</dbReference>
<reference evidence="16" key="1">
    <citation type="submission" date="2022-10" db="EMBL/GenBank/DDBJ databases">
        <authorList>
            <person name="Turner M.S."/>
            <person name="Huang W."/>
        </authorList>
    </citation>
    <scope>NUCLEOTIDE SEQUENCE</scope>
    <source>
        <strain evidence="16">3</strain>
    </source>
</reference>
<keyword evidence="7 12" id="KW-0067">ATP-binding</keyword>
<dbReference type="GO" id="GO:0005829">
    <property type="term" value="C:cytosol"/>
    <property type="evidence" value="ECO:0007669"/>
    <property type="project" value="TreeGrafter"/>
</dbReference>
<dbReference type="GO" id="GO:0005886">
    <property type="term" value="C:plasma membrane"/>
    <property type="evidence" value="ECO:0007669"/>
    <property type="project" value="UniProtKB-SubCell"/>
</dbReference>
<dbReference type="InterPro" id="IPR022490">
    <property type="entry name" value="SecA2"/>
</dbReference>
<dbReference type="HAMAP" id="MF_01382">
    <property type="entry name" value="SecA"/>
    <property type="match status" value="1"/>
</dbReference>
<proteinExistence type="inferred from homology"/>
<protein>
    <recommendedName>
        <fullName evidence="12">Protein translocase subunit SecA</fullName>
        <ecNumber evidence="12">7.4.2.8</ecNumber>
    </recommendedName>
</protein>
<evidence type="ECO:0000259" key="15">
    <source>
        <dbReference type="PROSITE" id="PS51196"/>
    </source>
</evidence>
<dbReference type="InterPro" id="IPR036670">
    <property type="entry name" value="SecA_X-link_sf"/>
</dbReference>
<evidence type="ECO:0000256" key="6">
    <source>
        <dbReference type="ARBA" id="ARBA00022741"/>
    </source>
</evidence>
<accession>A0A9X4NWF4</accession>
<dbReference type="FunFam" id="3.40.50.300:FF:000429">
    <property type="entry name" value="Preprotein translocase subunit SecA"/>
    <property type="match status" value="1"/>
</dbReference>
<evidence type="ECO:0000256" key="9">
    <source>
        <dbReference type="ARBA" id="ARBA00022967"/>
    </source>
</evidence>
<comment type="subunit">
    <text evidence="12">Monomer and homodimer. Part of the essential Sec protein translocation apparatus which comprises SecA, SecYEG and auxiliary proteins SecDF. Other proteins may also be involved.</text>
</comment>
<dbReference type="GO" id="GO:0065002">
    <property type="term" value="P:intracellular protein transmembrane transport"/>
    <property type="evidence" value="ECO:0007669"/>
    <property type="project" value="UniProtKB-UniRule"/>
</dbReference>
<dbReference type="NCBIfam" id="TIGR03714">
    <property type="entry name" value="secA2"/>
    <property type="match status" value="1"/>
</dbReference>
<dbReference type="SUPFAM" id="SSF52540">
    <property type="entry name" value="P-loop containing nucleoside triphosphate hydrolases"/>
    <property type="match status" value="2"/>
</dbReference>
<dbReference type="Pfam" id="PF07517">
    <property type="entry name" value="SecA_DEAD"/>
    <property type="match status" value="1"/>
</dbReference>
<dbReference type="PROSITE" id="PS51192">
    <property type="entry name" value="HELICASE_ATP_BIND_1"/>
    <property type="match status" value="1"/>
</dbReference>
<dbReference type="InterPro" id="IPR011130">
    <property type="entry name" value="SecA_preprotein_X-link_dom"/>
</dbReference>
<dbReference type="GO" id="GO:0006605">
    <property type="term" value="P:protein targeting"/>
    <property type="evidence" value="ECO:0007669"/>
    <property type="project" value="UniProtKB-UniRule"/>
</dbReference>
<dbReference type="InterPro" id="IPR036266">
    <property type="entry name" value="SecA_Wing/Scaffold_sf"/>
</dbReference>
<dbReference type="InterPro" id="IPR000185">
    <property type="entry name" value="SecA"/>
</dbReference>
<organism evidence="16 17">
    <name type="scientific">Lactococcus lactis</name>
    <dbReference type="NCBI Taxonomy" id="1358"/>
    <lineage>
        <taxon>Bacteria</taxon>
        <taxon>Bacillati</taxon>
        <taxon>Bacillota</taxon>
        <taxon>Bacilli</taxon>
        <taxon>Lactobacillales</taxon>
        <taxon>Streptococcaceae</taxon>
        <taxon>Lactococcus</taxon>
    </lineage>
</organism>
<dbReference type="Gene3D" id="1.10.3060.10">
    <property type="entry name" value="Helical scaffold and wing domains of SecA"/>
    <property type="match status" value="1"/>
</dbReference>
<evidence type="ECO:0000256" key="11">
    <source>
        <dbReference type="ARBA" id="ARBA00023136"/>
    </source>
</evidence>
<keyword evidence="4 12" id="KW-1003">Cell membrane</keyword>
<dbReference type="EMBL" id="JAOWLY010000030">
    <property type="protein sequence ID" value="MDG4985216.1"/>
    <property type="molecule type" value="Genomic_DNA"/>
</dbReference>
<dbReference type="GO" id="GO:0031522">
    <property type="term" value="C:cell envelope Sec protein transport complex"/>
    <property type="evidence" value="ECO:0007669"/>
    <property type="project" value="TreeGrafter"/>
</dbReference>
<dbReference type="SUPFAM" id="SSF81886">
    <property type="entry name" value="Helical scaffold and wing domains of SecA"/>
    <property type="match status" value="1"/>
</dbReference>
<keyword evidence="11 12" id="KW-0472">Membrane</keyword>
<evidence type="ECO:0000259" key="14">
    <source>
        <dbReference type="PROSITE" id="PS51194"/>
    </source>
</evidence>
<dbReference type="GO" id="GO:0005524">
    <property type="term" value="F:ATP binding"/>
    <property type="evidence" value="ECO:0007669"/>
    <property type="project" value="UniProtKB-UniRule"/>
</dbReference>
<evidence type="ECO:0000256" key="2">
    <source>
        <dbReference type="ARBA" id="ARBA00007650"/>
    </source>
</evidence>
<evidence type="ECO:0000256" key="3">
    <source>
        <dbReference type="ARBA" id="ARBA00022448"/>
    </source>
</evidence>
<feature type="domain" description="SecA family profile" evidence="15">
    <location>
        <begin position="1"/>
        <end position="564"/>
    </location>
</feature>
<keyword evidence="5 12" id="KW-0963">Cytoplasm</keyword>
<dbReference type="PANTHER" id="PTHR30612">
    <property type="entry name" value="SECA INNER MEMBRANE COMPONENT OF SEC PROTEIN SECRETION SYSTEM"/>
    <property type="match status" value="1"/>
</dbReference>
<evidence type="ECO:0000256" key="12">
    <source>
        <dbReference type="HAMAP-Rule" id="MF_01382"/>
    </source>
</evidence>
<dbReference type="EC" id="7.4.2.8" evidence="12"/>
<feature type="binding site" evidence="12">
    <location>
        <begin position="91"/>
        <end position="95"/>
    </location>
    <ligand>
        <name>ATP</name>
        <dbReference type="ChEBI" id="CHEBI:30616"/>
    </ligand>
</feature>
<name>A0A9X4NWF4_9LACT</name>
<dbReference type="PANTHER" id="PTHR30612:SF0">
    <property type="entry name" value="CHLOROPLAST PROTEIN-TRANSPORTING ATPASE"/>
    <property type="match status" value="1"/>
</dbReference>
<evidence type="ECO:0000259" key="13">
    <source>
        <dbReference type="PROSITE" id="PS51192"/>
    </source>
</evidence>
<dbReference type="Pfam" id="PF21090">
    <property type="entry name" value="P-loop_SecA"/>
    <property type="match status" value="1"/>
</dbReference>
<evidence type="ECO:0000313" key="17">
    <source>
        <dbReference type="Proteomes" id="UP001152614"/>
    </source>
</evidence>
<evidence type="ECO:0000256" key="5">
    <source>
        <dbReference type="ARBA" id="ARBA00022490"/>
    </source>
</evidence>
<dbReference type="PROSITE" id="PS51196">
    <property type="entry name" value="SECA_MOTOR_DEAD"/>
    <property type="match status" value="1"/>
</dbReference>
<dbReference type="NCBIfam" id="NF006630">
    <property type="entry name" value="PRK09200.1"/>
    <property type="match status" value="1"/>
</dbReference>
<comment type="catalytic activity">
    <reaction evidence="12">
        <text>ATP + H2O + cellular proteinSide 1 = ADP + phosphate + cellular proteinSide 2.</text>
        <dbReference type="EC" id="7.4.2.8"/>
    </reaction>
</comment>
<dbReference type="GO" id="GO:0043952">
    <property type="term" value="P:protein transport by the Sec complex"/>
    <property type="evidence" value="ECO:0007669"/>
    <property type="project" value="TreeGrafter"/>
</dbReference>
<dbReference type="InterPro" id="IPR014001">
    <property type="entry name" value="Helicase_ATP-bd"/>
</dbReference>
<comment type="similarity">
    <text evidence="2 12">Belongs to the SecA family.</text>
</comment>
<reference evidence="16" key="2">
    <citation type="journal article" date="2023" name="Food Microbiol.">
        <title>Evaluation of the fermentation potential of lactic acid bacteria isolated from herbs, fruits and vegetables as starter cultures in nut-based milk alternatives.</title>
        <authorList>
            <person name="Huang W."/>
            <person name="Dong A."/>
            <person name="Pham H.T."/>
            <person name="Zhou C."/>
            <person name="Huo Z."/>
            <person name="Watjen A.P."/>
            <person name="Prakash S."/>
            <person name="Bang-Berthelsen C.H."/>
            <person name="Turner M.S."/>
        </authorList>
    </citation>
    <scope>NUCLEOTIDE SEQUENCE</scope>
    <source>
        <strain evidence="16">3</strain>
    </source>
</reference>
<dbReference type="InterPro" id="IPR027417">
    <property type="entry name" value="P-loop_NTPase"/>
</dbReference>
<dbReference type="SUPFAM" id="SSF81767">
    <property type="entry name" value="Pre-protein crosslinking domain of SecA"/>
    <property type="match status" value="1"/>
</dbReference>
<gene>
    <name evidence="16" type="primary">secA2</name>
    <name evidence="12" type="synonym">secA</name>
    <name evidence="16" type="ORF">OGZ51_13810</name>
</gene>
<dbReference type="InterPro" id="IPR014018">
    <property type="entry name" value="SecA_motor_DEAD"/>
</dbReference>
<dbReference type="InterPro" id="IPR011116">
    <property type="entry name" value="SecA_Wing/Scaffold"/>
</dbReference>
<dbReference type="Gene3D" id="3.90.1440.10">
    <property type="entry name" value="SecA, preprotein cross-linking domain"/>
    <property type="match status" value="1"/>
</dbReference>
<feature type="domain" description="Helicase ATP-binding" evidence="13">
    <location>
        <begin position="75"/>
        <end position="218"/>
    </location>
</feature>
<dbReference type="PRINTS" id="PR00906">
    <property type="entry name" value="SECA"/>
</dbReference>
<dbReference type="Pfam" id="PF01043">
    <property type="entry name" value="SecA_PP_bind"/>
    <property type="match status" value="1"/>
</dbReference>